<gene>
    <name evidence="8" type="ORF">ACAOBT_LOCUS23213</name>
</gene>
<organism evidence="8 9">
    <name type="scientific">Acanthoscelides obtectus</name>
    <name type="common">Bean weevil</name>
    <name type="synonym">Bruchus obtectus</name>
    <dbReference type="NCBI Taxonomy" id="200917"/>
    <lineage>
        <taxon>Eukaryota</taxon>
        <taxon>Metazoa</taxon>
        <taxon>Ecdysozoa</taxon>
        <taxon>Arthropoda</taxon>
        <taxon>Hexapoda</taxon>
        <taxon>Insecta</taxon>
        <taxon>Pterygota</taxon>
        <taxon>Neoptera</taxon>
        <taxon>Endopterygota</taxon>
        <taxon>Coleoptera</taxon>
        <taxon>Polyphaga</taxon>
        <taxon>Cucujiformia</taxon>
        <taxon>Chrysomeloidea</taxon>
        <taxon>Chrysomelidae</taxon>
        <taxon>Bruchinae</taxon>
        <taxon>Bruchini</taxon>
        <taxon>Acanthoscelides</taxon>
    </lineage>
</organism>
<dbReference type="PANTHER" id="PTHR12315:SF1">
    <property type="entry name" value="RNA 5'-MONOPHOSPHATE METHYLTRANSFERASE"/>
    <property type="match status" value="1"/>
</dbReference>
<dbReference type="PROSITE" id="PS51515">
    <property type="entry name" value="BIN3_SAM"/>
    <property type="match status" value="1"/>
</dbReference>
<evidence type="ECO:0000256" key="4">
    <source>
        <dbReference type="ARBA" id="ARBA00022691"/>
    </source>
</evidence>
<dbReference type="CDD" id="cd02440">
    <property type="entry name" value="AdoMet_MTases"/>
    <property type="match status" value="1"/>
</dbReference>
<dbReference type="EMBL" id="CAKOFQ010007260">
    <property type="protein sequence ID" value="CAH1996445.1"/>
    <property type="molecule type" value="Genomic_DNA"/>
</dbReference>
<dbReference type="Pfam" id="PF06859">
    <property type="entry name" value="Bin3"/>
    <property type="match status" value="1"/>
</dbReference>
<dbReference type="InterPro" id="IPR029063">
    <property type="entry name" value="SAM-dependent_MTases_sf"/>
</dbReference>
<evidence type="ECO:0000256" key="5">
    <source>
        <dbReference type="PROSITE-ProRule" id="PRU00848"/>
    </source>
</evidence>
<evidence type="ECO:0000256" key="2">
    <source>
        <dbReference type="ARBA" id="ARBA00022603"/>
    </source>
</evidence>
<evidence type="ECO:0000313" key="8">
    <source>
        <dbReference type="EMBL" id="CAH1996445.1"/>
    </source>
</evidence>
<dbReference type="AlphaFoldDB" id="A0A9P0PRT3"/>
<dbReference type="OrthoDB" id="9439903at2759"/>
<dbReference type="Proteomes" id="UP001152888">
    <property type="component" value="Unassembled WGS sequence"/>
</dbReference>
<evidence type="ECO:0000256" key="3">
    <source>
        <dbReference type="ARBA" id="ARBA00022679"/>
    </source>
</evidence>
<dbReference type="GO" id="GO:0032259">
    <property type="term" value="P:methylation"/>
    <property type="evidence" value="ECO:0007669"/>
    <property type="project" value="UniProtKB-KW"/>
</dbReference>
<comment type="similarity">
    <text evidence="1 6">Belongs to the methyltransferase superfamily.</text>
</comment>
<comment type="caution">
    <text evidence="8">The sequence shown here is derived from an EMBL/GenBank/DDBJ whole genome shotgun (WGS) entry which is preliminary data.</text>
</comment>
<keyword evidence="4 5" id="KW-0949">S-adenosyl-L-methionine</keyword>
<proteinExistence type="inferred from homology"/>
<evidence type="ECO:0000259" key="7">
    <source>
        <dbReference type="PROSITE" id="PS51515"/>
    </source>
</evidence>
<keyword evidence="3 6" id="KW-0808">Transferase</keyword>
<dbReference type="Gene3D" id="3.40.50.150">
    <property type="entry name" value="Vaccinia Virus protein VP39"/>
    <property type="match status" value="1"/>
</dbReference>
<name>A0A9P0PRT3_ACAOB</name>
<dbReference type="EC" id="2.1.1.-" evidence="6"/>
<dbReference type="GO" id="GO:0005737">
    <property type="term" value="C:cytoplasm"/>
    <property type="evidence" value="ECO:0007669"/>
    <property type="project" value="TreeGrafter"/>
</dbReference>
<accession>A0A9P0PRT3</accession>
<evidence type="ECO:0000256" key="1">
    <source>
        <dbReference type="ARBA" id="ARBA00008361"/>
    </source>
</evidence>
<dbReference type="PANTHER" id="PTHR12315">
    <property type="entry name" value="BICOID-INTERACTING PROTEIN RELATED"/>
    <property type="match status" value="1"/>
</dbReference>
<dbReference type="GO" id="GO:0008171">
    <property type="term" value="F:O-methyltransferase activity"/>
    <property type="evidence" value="ECO:0007669"/>
    <property type="project" value="UniProtKB-UniRule"/>
</dbReference>
<sequence length="232" mass="27121">MTEHLQFKDSNPGAVKYGNFINYYQFHPPEERIGLLPKDIWVQNSNDFLALDIGCNSGDLTFALWKFLKSAVMQDVFFLAVDIDPVLIERAKEANKDNRICFHCLDIVDETNRNHVINNYLQLKNAVQFDAVFCFSTTMWIHLNHGDIGLKVFLSYISKLGKLLVIEPQPWKCYKSALKRVKDKTIFPYFQTLKIRGNIESEIEKYLVEEIGLVKVFDSERTNWDRKIMIFK</sequence>
<dbReference type="GO" id="GO:2000632">
    <property type="term" value="P:negative regulation of pre-miRNA processing"/>
    <property type="evidence" value="ECO:0007669"/>
    <property type="project" value="TreeGrafter"/>
</dbReference>
<keyword evidence="9" id="KW-1185">Reference proteome</keyword>
<evidence type="ECO:0000313" key="9">
    <source>
        <dbReference type="Proteomes" id="UP001152888"/>
    </source>
</evidence>
<reference evidence="8" key="1">
    <citation type="submission" date="2022-03" db="EMBL/GenBank/DDBJ databases">
        <authorList>
            <person name="Sayadi A."/>
        </authorList>
    </citation>
    <scope>NUCLEOTIDE SEQUENCE</scope>
</reference>
<feature type="domain" description="Bin3-type SAM" evidence="7">
    <location>
        <begin position="1"/>
        <end position="232"/>
    </location>
</feature>
<dbReference type="InterPro" id="IPR039772">
    <property type="entry name" value="Bin3-like"/>
</dbReference>
<protein>
    <recommendedName>
        <fullName evidence="6">RNA methyltransferase</fullName>
        <ecNumber evidence="6">2.1.1.-</ecNumber>
    </recommendedName>
</protein>
<dbReference type="GO" id="GO:0008173">
    <property type="term" value="F:RNA methyltransferase activity"/>
    <property type="evidence" value="ECO:0007669"/>
    <property type="project" value="UniProtKB-UniRule"/>
</dbReference>
<keyword evidence="2 6" id="KW-0489">Methyltransferase</keyword>
<dbReference type="InterPro" id="IPR010675">
    <property type="entry name" value="Bin3_C"/>
</dbReference>
<dbReference type="SUPFAM" id="SSF53335">
    <property type="entry name" value="S-adenosyl-L-methionine-dependent methyltransferases"/>
    <property type="match status" value="1"/>
</dbReference>
<evidence type="ECO:0000256" key="6">
    <source>
        <dbReference type="RuleBase" id="RU367087"/>
    </source>
</evidence>
<dbReference type="InterPro" id="IPR024160">
    <property type="entry name" value="BIN3_SAM-bd_dom"/>
</dbReference>